<protein>
    <submittedName>
        <fullName evidence="2">Acyl-CoA N-acyltransferase</fullName>
    </submittedName>
</protein>
<dbReference type="SUPFAM" id="SSF55729">
    <property type="entry name" value="Acyl-CoA N-acyltransferases (Nat)"/>
    <property type="match status" value="1"/>
</dbReference>
<dbReference type="OrthoDB" id="630895at2759"/>
<dbReference type="KEGG" id="cput:CONPUDRAFT_56358"/>
<sequence>MVQLTDDGQIQPLIWKHPIAPIPASVWKEKLRKAHESDVFGCIIELKDTGEFMGCASLKIPEPKNRDGLFSIVLALKFCNSGYGSEAMKFIVDHAFRWYGLHRVSLDTFGNNTRAIAAYEKLGFVEEGRGREAIWLDNKWVDGVSMGVLRREWAEKYWKSESGKDA</sequence>
<comment type="caution">
    <text evidence="2">The sequence shown here is derived from an EMBL/GenBank/DDBJ whole genome shotgun (WGS) entry which is preliminary data.</text>
</comment>
<dbReference type="InterPro" id="IPR000182">
    <property type="entry name" value="GNAT_dom"/>
</dbReference>
<dbReference type="OMA" id="ATEAMRF"/>
<dbReference type="GeneID" id="19207791"/>
<dbReference type="InterPro" id="IPR016181">
    <property type="entry name" value="Acyl_CoA_acyltransferase"/>
</dbReference>
<reference evidence="3" key="1">
    <citation type="journal article" date="2012" name="Science">
        <title>The Paleozoic origin of enzymatic lignin decomposition reconstructed from 31 fungal genomes.</title>
        <authorList>
            <person name="Floudas D."/>
            <person name="Binder M."/>
            <person name="Riley R."/>
            <person name="Barry K."/>
            <person name="Blanchette R.A."/>
            <person name="Henrissat B."/>
            <person name="Martinez A.T."/>
            <person name="Otillar R."/>
            <person name="Spatafora J.W."/>
            <person name="Yadav J.S."/>
            <person name="Aerts A."/>
            <person name="Benoit I."/>
            <person name="Boyd A."/>
            <person name="Carlson A."/>
            <person name="Copeland A."/>
            <person name="Coutinho P.M."/>
            <person name="de Vries R.P."/>
            <person name="Ferreira P."/>
            <person name="Findley K."/>
            <person name="Foster B."/>
            <person name="Gaskell J."/>
            <person name="Glotzer D."/>
            <person name="Gorecki P."/>
            <person name="Heitman J."/>
            <person name="Hesse C."/>
            <person name="Hori C."/>
            <person name="Igarashi K."/>
            <person name="Jurgens J.A."/>
            <person name="Kallen N."/>
            <person name="Kersten P."/>
            <person name="Kohler A."/>
            <person name="Kuees U."/>
            <person name="Kumar T.K.A."/>
            <person name="Kuo A."/>
            <person name="LaButti K."/>
            <person name="Larrondo L.F."/>
            <person name="Lindquist E."/>
            <person name="Ling A."/>
            <person name="Lombard V."/>
            <person name="Lucas S."/>
            <person name="Lundell T."/>
            <person name="Martin R."/>
            <person name="McLaughlin D.J."/>
            <person name="Morgenstern I."/>
            <person name="Morin E."/>
            <person name="Murat C."/>
            <person name="Nagy L.G."/>
            <person name="Nolan M."/>
            <person name="Ohm R.A."/>
            <person name="Patyshakuliyeva A."/>
            <person name="Rokas A."/>
            <person name="Ruiz-Duenas F.J."/>
            <person name="Sabat G."/>
            <person name="Salamov A."/>
            <person name="Samejima M."/>
            <person name="Schmutz J."/>
            <person name="Slot J.C."/>
            <person name="St John F."/>
            <person name="Stenlid J."/>
            <person name="Sun H."/>
            <person name="Sun S."/>
            <person name="Syed K."/>
            <person name="Tsang A."/>
            <person name="Wiebenga A."/>
            <person name="Young D."/>
            <person name="Pisabarro A."/>
            <person name="Eastwood D.C."/>
            <person name="Martin F."/>
            <person name="Cullen D."/>
            <person name="Grigoriev I.V."/>
            <person name="Hibbett D.S."/>
        </authorList>
    </citation>
    <scope>NUCLEOTIDE SEQUENCE [LARGE SCALE GENOMIC DNA]</scope>
    <source>
        <strain evidence="3">RWD-64-598 SS2</strain>
    </source>
</reference>
<dbReference type="EMBL" id="JH711578">
    <property type="protein sequence ID" value="EIW81385.1"/>
    <property type="molecule type" value="Genomic_DNA"/>
</dbReference>
<dbReference type="RefSeq" id="XP_007768264.1">
    <property type="nucleotide sequence ID" value="XM_007770074.1"/>
</dbReference>
<name>A0A5M3MRV4_CONPW</name>
<keyword evidence="3" id="KW-1185">Reference proteome</keyword>
<evidence type="ECO:0000313" key="2">
    <source>
        <dbReference type="EMBL" id="EIW81385.1"/>
    </source>
</evidence>
<feature type="domain" description="N-acetyltransferase" evidence="1">
    <location>
        <begin position="1"/>
        <end position="151"/>
    </location>
</feature>
<dbReference type="Proteomes" id="UP000053558">
    <property type="component" value="Unassembled WGS sequence"/>
</dbReference>
<dbReference type="PROSITE" id="PS51186">
    <property type="entry name" value="GNAT"/>
    <property type="match status" value="1"/>
</dbReference>
<dbReference type="AlphaFoldDB" id="A0A5M3MRV4"/>
<evidence type="ECO:0000313" key="3">
    <source>
        <dbReference type="Proteomes" id="UP000053558"/>
    </source>
</evidence>
<keyword evidence="2" id="KW-0808">Transferase</keyword>
<gene>
    <name evidence="2" type="ORF">CONPUDRAFT_56358</name>
</gene>
<dbReference type="PANTHER" id="PTHR43415:SF3">
    <property type="entry name" value="GNAT-FAMILY ACETYLTRANSFERASE"/>
    <property type="match status" value="1"/>
</dbReference>
<dbReference type="Pfam" id="PF00583">
    <property type="entry name" value="Acetyltransf_1"/>
    <property type="match status" value="1"/>
</dbReference>
<dbReference type="Gene3D" id="3.40.630.30">
    <property type="match status" value="1"/>
</dbReference>
<proteinExistence type="predicted"/>
<accession>A0A5M3MRV4</accession>
<dbReference type="PANTHER" id="PTHR43415">
    <property type="entry name" value="SPERMIDINE N(1)-ACETYLTRANSFERASE"/>
    <property type="match status" value="1"/>
</dbReference>
<keyword evidence="2" id="KW-0012">Acyltransferase</keyword>
<evidence type="ECO:0000259" key="1">
    <source>
        <dbReference type="PROSITE" id="PS51186"/>
    </source>
</evidence>
<organism evidence="2 3">
    <name type="scientific">Coniophora puteana (strain RWD-64-598)</name>
    <name type="common">Brown rot fungus</name>
    <dbReference type="NCBI Taxonomy" id="741705"/>
    <lineage>
        <taxon>Eukaryota</taxon>
        <taxon>Fungi</taxon>
        <taxon>Dikarya</taxon>
        <taxon>Basidiomycota</taxon>
        <taxon>Agaricomycotina</taxon>
        <taxon>Agaricomycetes</taxon>
        <taxon>Agaricomycetidae</taxon>
        <taxon>Boletales</taxon>
        <taxon>Coniophorineae</taxon>
        <taxon>Coniophoraceae</taxon>
        <taxon>Coniophora</taxon>
    </lineage>
</organism>
<dbReference type="GO" id="GO:0016747">
    <property type="term" value="F:acyltransferase activity, transferring groups other than amino-acyl groups"/>
    <property type="evidence" value="ECO:0007669"/>
    <property type="project" value="InterPro"/>
</dbReference>